<evidence type="ECO:0000259" key="2">
    <source>
        <dbReference type="Pfam" id="PF00535"/>
    </source>
</evidence>
<feature type="domain" description="Glycosyltransferase 2-like" evidence="2">
    <location>
        <begin position="7"/>
        <end position="106"/>
    </location>
</feature>
<evidence type="ECO:0000259" key="3">
    <source>
        <dbReference type="Pfam" id="PF26629"/>
    </source>
</evidence>
<accession>A0A6N6JIW9</accession>
<keyword evidence="1" id="KW-1133">Transmembrane helix</keyword>
<name>A0A6N6JIW9_9RHOB</name>
<proteinExistence type="predicted"/>
<dbReference type="Proteomes" id="UP000436822">
    <property type="component" value="Unassembled WGS sequence"/>
</dbReference>
<dbReference type="EMBL" id="BLJE01000004">
    <property type="protein sequence ID" value="GFE66216.1"/>
    <property type="molecule type" value="Genomic_DNA"/>
</dbReference>
<feature type="domain" description="Low-salt glycan biosynthesis hexosyltransferase Agl6 C-terminal transmembrane region" evidence="3">
    <location>
        <begin position="231"/>
        <end position="317"/>
    </location>
</feature>
<dbReference type="AlphaFoldDB" id="A0A6N6JIW9"/>
<dbReference type="InterPro" id="IPR001173">
    <property type="entry name" value="Glyco_trans_2-like"/>
</dbReference>
<dbReference type="InterPro" id="IPR050256">
    <property type="entry name" value="Glycosyltransferase_2"/>
</dbReference>
<evidence type="ECO:0000256" key="1">
    <source>
        <dbReference type="SAM" id="Phobius"/>
    </source>
</evidence>
<dbReference type="PANTHER" id="PTHR48090">
    <property type="entry name" value="UNDECAPRENYL-PHOSPHATE 4-DEOXY-4-FORMAMIDO-L-ARABINOSE TRANSFERASE-RELATED"/>
    <property type="match status" value="1"/>
</dbReference>
<dbReference type="Pfam" id="PF26629">
    <property type="entry name" value="GT2_TM_C"/>
    <property type="match status" value="1"/>
</dbReference>
<feature type="transmembrane region" description="Helical" evidence="1">
    <location>
        <begin position="258"/>
        <end position="282"/>
    </location>
</feature>
<dbReference type="InterPro" id="IPR058718">
    <property type="entry name" value="Agl6_TM_C"/>
</dbReference>
<sequence length="327" mass="34858">MVDIPERGYGAALIGGFQAARGKYLVMGDSDCSYDFVESVPMVAELVNGADLCMGSRFKGEIRDGAMPWKNRYIGNPALSAILRSLVKTNVNDAHCGLRALTRDAFTRMQLTSTGMEFASEMVLKAAIMKLDIAELPVTLSPDKRGHAPHLNPWRDGFRHLFFMLMLCPAPLFFAPAAALFLAGLSVLTALILGGGMVEFAGFSIGDHWAVAASAFLILSVQIACLGLIAFAQAFRDGIRLADGLLGAFLKNSALHHWLLSGTGVALLGLVWAATIAGGWISSDFGSLDAIRPLIAAFTAVVMGVQIVFTGFLLSIVTGNRLNHSPV</sequence>
<feature type="transmembrane region" description="Helical" evidence="1">
    <location>
        <begin position="161"/>
        <end position="188"/>
    </location>
</feature>
<evidence type="ECO:0000313" key="4">
    <source>
        <dbReference type="EMBL" id="GFE66216.1"/>
    </source>
</evidence>
<feature type="transmembrane region" description="Helical" evidence="1">
    <location>
        <begin position="208"/>
        <end position="231"/>
    </location>
</feature>
<dbReference type="Gene3D" id="3.90.550.10">
    <property type="entry name" value="Spore Coat Polysaccharide Biosynthesis Protein SpsA, Chain A"/>
    <property type="match status" value="1"/>
</dbReference>
<dbReference type="SUPFAM" id="SSF53448">
    <property type="entry name" value="Nucleotide-diphospho-sugar transferases"/>
    <property type="match status" value="1"/>
</dbReference>
<protein>
    <submittedName>
        <fullName evidence="4">Dolichol-P-glucose synthetase</fullName>
    </submittedName>
</protein>
<keyword evidence="1" id="KW-0812">Transmembrane</keyword>
<keyword evidence="5" id="KW-1185">Reference proteome</keyword>
<gene>
    <name evidence="4" type="ORF">KIN_32900</name>
</gene>
<reference evidence="4 5" key="1">
    <citation type="submission" date="2019-12" db="EMBL/GenBank/DDBJ databases">
        <title>Litoreibacter badius sp. nov., a novel bacteriochlorophyll a-containing bacterium in the genus Litoreibacter.</title>
        <authorList>
            <person name="Kanamuro M."/>
            <person name="Takabe Y."/>
            <person name="Mori K."/>
            <person name="Takaichi S."/>
            <person name="Hanada S."/>
        </authorList>
    </citation>
    <scope>NUCLEOTIDE SEQUENCE [LARGE SCALE GENOMIC DNA]</scope>
    <source>
        <strain evidence="4 5">K6</strain>
    </source>
</reference>
<feature type="transmembrane region" description="Helical" evidence="1">
    <location>
        <begin position="294"/>
        <end position="317"/>
    </location>
</feature>
<comment type="caution">
    <text evidence="4">The sequence shown here is derived from an EMBL/GenBank/DDBJ whole genome shotgun (WGS) entry which is preliminary data.</text>
</comment>
<dbReference type="InterPro" id="IPR029044">
    <property type="entry name" value="Nucleotide-diphossugar_trans"/>
</dbReference>
<keyword evidence="1" id="KW-0472">Membrane</keyword>
<evidence type="ECO:0000313" key="5">
    <source>
        <dbReference type="Proteomes" id="UP000436822"/>
    </source>
</evidence>
<dbReference type="PANTHER" id="PTHR48090:SF7">
    <property type="entry name" value="RFBJ PROTEIN"/>
    <property type="match status" value="1"/>
</dbReference>
<organism evidence="4 5">
    <name type="scientific">Litoreibacter roseus</name>
    <dbReference type="NCBI Taxonomy" id="2601869"/>
    <lineage>
        <taxon>Bacteria</taxon>
        <taxon>Pseudomonadati</taxon>
        <taxon>Pseudomonadota</taxon>
        <taxon>Alphaproteobacteria</taxon>
        <taxon>Rhodobacterales</taxon>
        <taxon>Roseobacteraceae</taxon>
        <taxon>Litoreibacter</taxon>
    </lineage>
</organism>
<dbReference type="CDD" id="cd04179">
    <property type="entry name" value="DPM_DPG-synthase_like"/>
    <property type="match status" value="1"/>
</dbReference>
<dbReference type="Pfam" id="PF00535">
    <property type="entry name" value="Glycos_transf_2"/>
    <property type="match status" value="1"/>
</dbReference>